<evidence type="ECO:0000259" key="1">
    <source>
        <dbReference type="PROSITE" id="PS50994"/>
    </source>
</evidence>
<dbReference type="InterPro" id="IPR012337">
    <property type="entry name" value="RNaseH-like_sf"/>
</dbReference>
<dbReference type="InterPro" id="IPR036397">
    <property type="entry name" value="RNaseH_sf"/>
</dbReference>
<name>A0A5J5FS40_9BACL</name>
<keyword evidence="3" id="KW-1185">Reference proteome</keyword>
<protein>
    <submittedName>
        <fullName evidence="2">DDE-type integrase/transposase/recombinase</fullName>
    </submittedName>
</protein>
<gene>
    <name evidence="2" type="ORF">F4V43_19230</name>
</gene>
<sequence>MGIVVNSVIERLTEDYETEDLLRVLWIDGELENLVLMSIKDIKKKRMPIIINYAVLLEEIAEGKSRIIEFDEDIELLSPDEDYLEKYRENRNRRWELIKEIAQREPDIYLSKSRGQLLRETYLVTGKPVKVIKDYLLKYWFHGKSINGLLDNYLFCGGPGKGRVYKQKPGPYSKNRYIVTETDIEIFKSSIRLFHIRQGMNILTTYERMCETFYKRGYYRKYGVRVPIIDPDRSPSLRQFRYWYTNNTSAFGREENKRGKRRATMNVRPLVGNASERAHCVGAVYEVDATKSDIILVSFDRKTILGKPTLYVVIDVFSRLIVGYHVSLASESWFEAMVAVNHAATNKVEFCARYGILIKEEEWPCQALPQSLVGDRGELKAQMSERFVNLNVDVLNAPSYRGDLKPYVESHFHITNETIRQLLTGSTEAKQMVRGDYDPARESAWTIEEFNRFLIIYFLTYNKSALSRNYIPTKEMFAEQIELTPLKVWNWDKGRRLLHEKTRDELRHNLLPRGIGKVTRFGIRYKNLFYTSQLGLDEGWFEGNGLGIEGMREVEISYDPRNCSSIFIKRGKKLVTCLLTGRSKEFEGLHFDEVDKLFEYRDMQIKEQEKNEKQHKAELHAFTGELDKLATKVTKGATQDTSLFSRKQNMRETRATDSKVWGSISAITHVEGSRIADGLSSTNAEVIPFPDKESEVERVTLADGNIDIQMLFSRKSKERRRKDEPTK</sequence>
<dbReference type="EMBL" id="VYKK01000039">
    <property type="protein sequence ID" value="KAA8995699.1"/>
    <property type="molecule type" value="Genomic_DNA"/>
</dbReference>
<dbReference type="Pfam" id="PF09299">
    <property type="entry name" value="Mu-transpos_C"/>
    <property type="match status" value="1"/>
</dbReference>
<dbReference type="GO" id="GO:0015074">
    <property type="term" value="P:DNA integration"/>
    <property type="evidence" value="ECO:0007669"/>
    <property type="project" value="InterPro"/>
</dbReference>
<organism evidence="2 3">
    <name type="scientific">Paenibacillus spiritus</name>
    <dbReference type="NCBI Taxonomy" id="2496557"/>
    <lineage>
        <taxon>Bacteria</taxon>
        <taxon>Bacillati</taxon>
        <taxon>Bacillota</taxon>
        <taxon>Bacilli</taxon>
        <taxon>Bacillales</taxon>
        <taxon>Paenibacillaceae</taxon>
        <taxon>Paenibacillus</taxon>
    </lineage>
</organism>
<evidence type="ECO:0000313" key="3">
    <source>
        <dbReference type="Proteomes" id="UP000367750"/>
    </source>
</evidence>
<dbReference type="OrthoDB" id="501284at2"/>
<accession>A0A5J5FS40</accession>
<comment type="caution">
    <text evidence="2">The sequence shown here is derived from an EMBL/GenBank/DDBJ whole genome shotgun (WGS) entry which is preliminary data.</text>
</comment>
<evidence type="ECO:0000313" key="2">
    <source>
        <dbReference type="EMBL" id="KAA8995699.1"/>
    </source>
</evidence>
<feature type="domain" description="Integrase catalytic" evidence="1">
    <location>
        <begin position="265"/>
        <end position="493"/>
    </location>
</feature>
<dbReference type="InterPro" id="IPR001584">
    <property type="entry name" value="Integrase_cat-core"/>
</dbReference>
<reference evidence="2 3" key="1">
    <citation type="submission" date="2019-09" db="EMBL/GenBank/DDBJ databases">
        <title>Bacillus ochoae sp. nov., Paenibacillus whitsoniae sp. nov., Paenibacillus spiritus sp. nov. Isolated from the Mars Exploration Rover during spacecraft assembly.</title>
        <authorList>
            <person name="Seuylemezian A."/>
            <person name="Vaishampayan P."/>
        </authorList>
    </citation>
    <scope>NUCLEOTIDE SEQUENCE [LARGE SCALE GENOMIC DNA]</scope>
    <source>
        <strain evidence="2 3">MER_111</strain>
    </source>
</reference>
<dbReference type="Gene3D" id="3.30.420.10">
    <property type="entry name" value="Ribonuclease H-like superfamily/Ribonuclease H"/>
    <property type="match status" value="1"/>
</dbReference>
<dbReference type="GO" id="GO:0003676">
    <property type="term" value="F:nucleic acid binding"/>
    <property type="evidence" value="ECO:0007669"/>
    <property type="project" value="InterPro"/>
</dbReference>
<dbReference type="InterPro" id="IPR015378">
    <property type="entry name" value="Transposase-like_Mu_C"/>
</dbReference>
<dbReference type="PROSITE" id="PS50994">
    <property type="entry name" value="INTEGRASE"/>
    <property type="match status" value="1"/>
</dbReference>
<dbReference type="SUPFAM" id="SSF53098">
    <property type="entry name" value="Ribonuclease H-like"/>
    <property type="match status" value="1"/>
</dbReference>
<dbReference type="Proteomes" id="UP000367750">
    <property type="component" value="Unassembled WGS sequence"/>
</dbReference>
<proteinExistence type="predicted"/>
<dbReference type="RefSeq" id="WP_150459883.1">
    <property type="nucleotide sequence ID" value="NZ_VYKK01000039.1"/>
</dbReference>
<dbReference type="AlphaFoldDB" id="A0A5J5FS40"/>